<evidence type="ECO:0000256" key="3">
    <source>
        <dbReference type="ARBA" id="ARBA00022801"/>
    </source>
</evidence>
<organism evidence="5 7">
    <name type="scientific">Mangrovimonas cancribranchiae</name>
    <dbReference type="NCBI Taxonomy" id="3080055"/>
    <lineage>
        <taxon>Bacteria</taxon>
        <taxon>Pseudomonadati</taxon>
        <taxon>Bacteroidota</taxon>
        <taxon>Flavobacteriia</taxon>
        <taxon>Flavobacteriales</taxon>
        <taxon>Flavobacteriaceae</taxon>
        <taxon>Mangrovimonas</taxon>
    </lineage>
</organism>
<keyword evidence="2" id="KW-0540">Nuclease</keyword>
<dbReference type="Proteomes" id="UP001368318">
    <property type="component" value="Chromosome"/>
</dbReference>
<dbReference type="SUPFAM" id="SSF56219">
    <property type="entry name" value="DNase I-like"/>
    <property type="match status" value="1"/>
</dbReference>
<proteinExistence type="inferred from homology"/>
<protein>
    <submittedName>
        <fullName evidence="5">Endonuclease/exonuclease/phosphatase family protein</fullName>
    </submittedName>
</protein>
<evidence type="ECO:0000313" key="7">
    <source>
        <dbReference type="Proteomes" id="UP001368318"/>
    </source>
</evidence>
<evidence type="ECO:0000256" key="2">
    <source>
        <dbReference type="ARBA" id="ARBA00022722"/>
    </source>
</evidence>
<dbReference type="PANTHER" id="PTHR11371:SF31">
    <property type="entry name" value="EXTRACELLULAR NUCLEASE"/>
    <property type="match status" value="1"/>
</dbReference>
<evidence type="ECO:0000256" key="1">
    <source>
        <dbReference type="ARBA" id="ARBA00007359"/>
    </source>
</evidence>
<dbReference type="PROSITE" id="PS51257">
    <property type="entry name" value="PROKAR_LIPOPROTEIN"/>
    <property type="match status" value="1"/>
</dbReference>
<dbReference type="GO" id="GO:0016787">
    <property type="term" value="F:hydrolase activity"/>
    <property type="evidence" value="ECO:0007669"/>
    <property type="project" value="UniProtKB-KW"/>
</dbReference>
<feature type="domain" description="Endonuclease/exonuclease/phosphatase" evidence="4">
    <location>
        <begin position="62"/>
        <end position="229"/>
    </location>
</feature>
<dbReference type="CDD" id="cd10283">
    <property type="entry name" value="MnuA_DNase1-like"/>
    <property type="match status" value="1"/>
</dbReference>
<dbReference type="InterPro" id="IPR036691">
    <property type="entry name" value="Endo/exonu/phosph_ase_sf"/>
</dbReference>
<keyword evidence="7" id="KW-1185">Reference proteome</keyword>
<dbReference type="GO" id="GO:0006308">
    <property type="term" value="P:DNA catabolic process"/>
    <property type="evidence" value="ECO:0007669"/>
    <property type="project" value="InterPro"/>
</dbReference>
<dbReference type="InterPro" id="IPR016202">
    <property type="entry name" value="DNase_I"/>
</dbReference>
<gene>
    <name evidence="6" type="ORF">R3L15_04350</name>
    <name evidence="5" type="ORF">R3L16_03050</name>
</gene>
<name>A0AAU6P0P0_9FLAO</name>
<comment type="similarity">
    <text evidence="1">Belongs to the DNase I family.</text>
</comment>
<dbReference type="EMBL" id="CP136925">
    <property type="protein sequence ID" value="WXA14108.1"/>
    <property type="molecule type" value="Genomic_DNA"/>
</dbReference>
<evidence type="ECO:0000259" key="4">
    <source>
        <dbReference type="Pfam" id="PF03372"/>
    </source>
</evidence>
<evidence type="ECO:0000313" key="6">
    <source>
        <dbReference type="EMBL" id="WXA14108.1"/>
    </source>
</evidence>
<dbReference type="PANTHER" id="PTHR11371">
    <property type="entry name" value="DEOXYRIBONUCLEASE"/>
    <property type="match status" value="1"/>
</dbReference>
<reference evidence="5 7" key="1">
    <citation type="submission" date="2023-10" db="EMBL/GenBank/DDBJ databases">
        <title>Culture-based analysis of two novel bacteria associated with mangrove crab gills.</title>
        <authorList>
            <person name="Yang X."/>
            <person name="Garuglieri E."/>
            <person name="Van Goethem M.W."/>
            <person name="Fusi M."/>
            <person name="Marasco R."/>
            <person name="Daffonchio D.G."/>
        </authorList>
    </citation>
    <scope>NUCLEOTIDE SEQUENCE [LARGE SCALE GENOMIC DNA]</scope>
    <source>
        <strain evidence="6">UG2-1</strain>
        <strain evidence="5">UG2-2</strain>
        <strain evidence="7">UG2_2</strain>
    </source>
</reference>
<dbReference type="Gene3D" id="3.60.10.10">
    <property type="entry name" value="Endonuclease/exonuclease/phosphatase"/>
    <property type="match status" value="1"/>
</dbReference>
<keyword evidence="3" id="KW-0378">Hydrolase</keyword>
<dbReference type="AlphaFoldDB" id="A0AAU6P0P0"/>
<dbReference type="SMART" id="SM00476">
    <property type="entry name" value="DNaseIc"/>
    <property type="match status" value="1"/>
</dbReference>
<accession>A0AAU6P0P0</accession>
<sequence length="307" mass="35491">MVKVNLKLIGLLLLILFCSCLPEVSHSDKLFNEFTDSSNSALSLQEVNSSNNVSSHNPLNIMSWNIRDLGRTKNAEEIHQIAQILRRSDLVAIQEVVAKDPAGAQAVAKIADELNRMGSKWDYTISNPTKSPSSHISERYAFLWKTHRVKMLNEPYLASKFENEMYREPYIANFKFKDKDQPISIVNFHSRKYYDKPEEEIIHFTSLVKTLSHEAVVIVGDFNLTEKHRVWNSLYEIGFQNALSNTKTTLKQKCHFGQYRNHAIDNVYYNEYLIKINAQAIDLVKTCKNLKFVRELSDHLPVMFTFQ</sequence>
<keyword evidence="5" id="KW-0255">Endonuclease</keyword>
<dbReference type="KEGG" id="mcaa:R3L15_04350"/>
<dbReference type="EMBL" id="CP136924">
    <property type="protein sequence ID" value="WXA03470.1"/>
    <property type="molecule type" value="Genomic_DNA"/>
</dbReference>
<evidence type="ECO:0000313" key="5">
    <source>
        <dbReference type="EMBL" id="WXA03470.1"/>
    </source>
</evidence>
<dbReference type="GO" id="GO:0004536">
    <property type="term" value="F:DNA nuclease activity"/>
    <property type="evidence" value="ECO:0007669"/>
    <property type="project" value="InterPro"/>
</dbReference>
<dbReference type="RefSeq" id="WP_338733456.1">
    <property type="nucleotide sequence ID" value="NZ_CP136924.1"/>
</dbReference>
<dbReference type="Pfam" id="PF03372">
    <property type="entry name" value="Exo_endo_phos"/>
    <property type="match status" value="1"/>
</dbReference>
<dbReference type="InterPro" id="IPR005135">
    <property type="entry name" value="Endo/exonuclease/phosphatase"/>
</dbReference>
<dbReference type="GO" id="GO:0004519">
    <property type="term" value="F:endonuclease activity"/>
    <property type="evidence" value="ECO:0007669"/>
    <property type="project" value="UniProtKB-KW"/>
</dbReference>